<dbReference type="GO" id="GO:0036064">
    <property type="term" value="C:ciliary basal body"/>
    <property type="evidence" value="ECO:0007669"/>
    <property type="project" value="TreeGrafter"/>
</dbReference>
<keyword evidence="3" id="KW-0677">Repeat</keyword>
<dbReference type="Gene3D" id="1.25.40.10">
    <property type="entry name" value="Tetratricopeptide repeat domain"/>
    <property type="match status" value="1"/>
</dbReference>
<comment type="caution">
    <text evidence="6">The sequence shown here is derived from an EMBL/GenBank/DDBJ whole genome shotgun (WGS) entry which is preliminary data.</text>
</comment>
<keyword evidence="4" id="KW-0802">TPR repeat</keyword>
<dbReference type="GO" id="GO:0120170">
    <property type="term" value="F:intraciliary transport particle B binding"/>
    <property type="evidence" value="ECO:0007669"/>
    <property type="project" value="TreeGrafter"/>
</dbReference>
<evidence type="ECO:0000256" key="2">
    <source>
        <dbReference type="ARBA" id="ARBA00007834"/>
    </source>
</evidence>
<evidence type="ECO:0000256" key="4">
    <source>
        <dbReference type="ARBA" id="ARBA00022803"/>
    </source>
</evidence>
<dbReference type="InterPro" id="IPR030511">
    <property type="entry name" value="TTC26"/>
</dbReference>
<evidence type="ECO:0000256" key="5">
    <source>
        <dbReference type="ARBA" id="ARBA00023273"/>
    </source>
</evidence>
<reference evidence="6" key="1">
    <citation type="submission" date="2020-06" db="EMBL/GenBank/DDBJ databases">
        <authorList>
            <person name="Ji K."/>
            <person name="Li J."/>
        </authorList>
    </citation>
    <scope>NUCLEOTIDE SEQUENCE</scope>
    <source>
        <strain evidence="6">JKM2019</strain>
        <tissue evidence="6">Whole body</tissue>
    </source>
</reference>
<dbReference type="GO" id="GO:0035735">
    <property type="term" value="P:intraciliary transport involved in cilium assembly"/>
    <property type="evidence" value="ECO:0007669"/>
    <property type="project" value="TreeGrafter"/>
</dbReference>
<sequence length="472" mass="54842">MILSRYNLKQSSSKNNVDHNNVNKNKTNLIPSFEEFVNKRDYVGILTLIEKFIETYDGPNKLLAERLKIYLDLKNDEPTIESMDRIQKILSKTDRRSTMSGIEKNYIALNVYIALCYYLLDYYDVSQEVLTLYLQKHPKSIIASNLKACNNYRLYNGTTAEIELRNLIESFPTNFSYAKDFIRHNLVVFLNGEGAYQVLPSLMTTIPEAKLNLTIFYLKNDKNDEADNLIKNVEPKIPIEYILKAIINSNIGQSQNSHEHLKIAQNYFQLVGSSPAECDTIQGRQCMASYFFLIRQFEEVVLYLSSIKSYFYNDDAFNFNYGQAKMMIHCFKEAEEAFLMIENENLKKDLVYICCLTRCFIMNGKPTKAWDMYLKYQQSKESTILLHLIANDCYKMGHFLVALRAFDVLEKLDKSPEYWEGKRGAAAGVLQMIVNKHDPIEHLYEAIKLLRTSTNPQANQMITIMKNYSHEM</sequence>
<name>A0A9D4NY57_DERFA</name>
<dbReference type="Proteomes" id="UP000828236">
    <property type="component" value="Unassembled WGS sequence"/>
</dbReference>
<dbReference type="EMBL" id="SDOV01000005">
    <property type="protein sequence ID" value="KAH7640428.1"/>
    <property type="molecule type" value="Genomic_DNA"/>
</dbReference>
<evidence type="ECO:0000313" key="6">
    <source>
        <dbReference type="EMBL" id="KAH7640428.1"/>
    </source>
</evidence>
<dbReference type="GO" id="GO:0035720">
    <property type="term" value="P:intraciliary anterograde transport"/>
    <property type="evidence" value="ECO:0007669"/>
    <property type="project" value="TreeGrafter"/>
</dbReference>
<dbReference type="PANTHER" id="PTHR14781">
    <property type="entry name" value="INTRAFLAGELLAR TRANSPORT PROTEIN 56"/>
    <property type="match status" value="1"/>
</dbReference>
<comment type="subcellular location">
    <subcellularLocation>
        <location evidence="1">Cell projection</location>
        <location evidence="1">Cilium</location>
    </subcellularLocation>
</comment>
<dbReference type="InterPro" id="IPR011990">
    <property type="entry name" value="TPR-like_helical_dom_sf"/>
</dbReference>
<keyword evidence="5" id="KW-0966">Cell projection</keyword>
<comment type="similarity">
    <text evidence="2">Belongs to the IFT56 family.</text>
</comment>
<proteinExistence type="inferred from homology"/>
<evidence type="ECO:0000256" key="1">
    <source>
        <dbReference type="ARBA" id="ARBA00004138"/>
    </source>
</evidence>
<reference evidence="6" key="2">
    <citation type="journal article" date="2021" name="World Allergy Organ. J.">
        <title>Chromosome-level assembly of Dermatophagoides farinae genome and transcriptome reveals two novel allergens Der f 37 and Der f 39.</title>
        <authorList>
            <person name="Chen J."/>
            <person name="Cai Z."/>
            <person name="Fan D."/>
            <person name="Hu J."/>
            <person name="Hou Y."/>
            <person name="He Y."/>
            <person name="Zhang Z."/>
            <person name="Zhao Z."/>
            <person name="Gao P."/>
            <person name="Hu W."/>
            <person name="Sun J."/>
            <person name="Li J."/>
            <person name="Ji K."/>
        </authorList>
    </citation>
    <scope>NUCLEOTIDE SEQUENCE</scope>
    <source>
        <strain evidence="6">JKM2019</strain>
    </source>
</reference>
<evidence type="ECO:0000256" key="3">
    <source>
        <dbReference type="ARBA" id="ARBA00022737"/>
    </source>
</evidence>
<organism evidence="6">
    <name type="scientific">Dermatophagoides farinae</name>
    <name type="common">American house dust mite</name>
    <dbReference type="NCBI Taxonomy" id="6954"/>
    <lineage>
        <taxon>Eukaryota</taxon>
        <taxon>Metazoa</taxon>
        <taxon>Ecdysozoa</taxon>
        <taxon>Arthropoda</taxon>
        <taxon>Chelicerata</taxon>
        <taxon>Arachnida</taxon>
        <taxon>Acari</taxon>
        <taxon>Acariformes</taxon>
        <taxon>Sarcoptiformes</taxon>
        <taxon>Astigmata</taxon>
        <taxon>Psoroptidia</taxon>
        <taxon>Analgoidea</taxon>
        <taxon>Pyroglyphidae</taxon>
        <taxon>Dermatophagoidinae</taxon>
        <taxon>Dermatophagoides</taxon>
    </lineage>
</organism>
<protein>
    <submittedName>
        <fullName evidence="6">Intraflagellar transport protein 56-like</fullName>
    </submittedName>
</protein>
<dbReference type="GO" id="GO:0030992">
    <property type="term" value="C:intraciliary transport particle B"/>
    <property type="evidence" value="ECO:0007669"/>
    <property type="project" value="TreeGrafter"/>
</dbReference>
<dbReference type="AlphaFoldDB" id="A0A9D4NY57"/>
<dbReference type="PANTHER" id="PTHR14781:SF0">
    <property type="entry name" value="INTRAFLAGELLAR TRANSPORT PROTEIN 56"/>
    <property type="match status" value="1"/>
</dbReference>
<dbReference type="SUPFAM" id="SSF48452">
    <property type="entry name" value="TPR-like"/>
    <property type="match status" value="2"/>
</dbReference>
<gene>
    <name evidence="6" type="ORF">HUG17_7895</name>
</gene>
<accession>A0A9D4NY57</accession>
<dbReference type="GO" id="GO:0097546">
    <property type="term" value="C:ciliary base"/>
    <property type="evidence" value="ECO:0007669"/>
    <property type="project" value="TreeGrafter"/>
</dbReference>